<accession>A0ACA9JW32</accession>
<proteinExistence type="predicted"/>
<organism evidence="1 2">
    <name type="scientific">Acaulospora colombiana</name>
    <dbReference type="NCBI Taxonomy" id="27376"/>
    <lineage>
        <taxon>Eukaryota</taxon>
        <taxon>Fungi</taxon>
        <taxon>Fungi incertae sedis</taxon>
        <taxon>Mucoromycota</taxon>
        <taxon>Glomeromycotina</taxon>
        <taxon>Glomeromycetes</taxon>
        <taxon>Diversisporales</taxon>
        <taxon>Acaulosporaceae</taxon>
        <taxon>Acaulospora</taxon>
    </lineage>
</organism>
<evidence type="ECO:0000313" key="2">
    <source>
        <dbReference type="Proteomes" id="UP000789525"/>
    </source>
</evidence>
<dbReference type="Proteomes" id="UP000789525">
    <property type="component" value="Unassembled WGS sequence"/>
</dbReference>
<sequence length="4257" mass="492422">MDVVTYAARFWNILVVVLVLFPNKKKMTSPSNKDIVANISTIKDDATEAIVDKIETNKKASDVDYEIYVQSTTKGQRWEGINRSFSQDKDSSLGDVDKNDCQLDDLTENENKSGKIAENEDDKDSINLQDIGQLKRNGDNSSIIETNTQTACSSHPQRDNVVTTHFHVMVPKGLSKKSVVFVIGSINEFGKWRNGIIKLKKHERNSLYWHSDSVKLPISTLQGEPIRYRYYIYDGIHVGPIELLKQLILNESNEPEIPDINTGEWHEEPVIRNFVSKENQYDLWRSTEKYKLKEEDLRNHYPFLSLIYESVTKSSMKEKIMEYEDIVRNDSVILGLTGHFVLKSFGDSNNTIEKKAFLCVLLSYVINERKTQASHWLNLPEKFPALAMLRTFKDINMDDLPRDVIAMFAPLICALVNHISTYSSKFEWMEVFEIAPVIDPNYTFLEQINTPAYTRRNASDFFLSLENIAKPYIDDIQHETTYVKVCKALLDLCQDIDAVVFLWKSIFLLEAKTNQHLVQSSLGLIRKLISDGNVEELYKNLGKIPDDFGIDSATVFRAAVLKQLSGTGVTCSRNDLDLMLKLLDDVRLGWEVDSTFQALYQISVSRNLEMLQVFTSRLESFLRKYSLDDYLENRKVENICFRWFRSILDIKKKSKLIKEDFAFTIFHHLTMIYVIIISYHIPYEELFKIAKEETKVLPDNEIFNAAAKIGNFKIEEIIEAFSILLKEKFGPNVKNDDRLLEKIMKICDSRNNKLHVPNKLCEDTVFHILTRLHENLTKMNMDITDDNFHKELLNSSKFWVCVLMATGSVEQIHKNHVYINIVQQAIIQLATKLKDKSIKINILKGVLDYDDKRLLPYFATINGSSTNITQITLNSLRNDYETYLRKLDDLNTFYRRFCVDTADAQKYINDLELKSNSNNVTLEDVLDENFWKLHKLIITAAKRSYIYAKSQTFKNVFEKQLKTCKMTLTVELVATKFMPMTFSQYDQIRTEYEDWQKLDCLKISSFWKDAMNIDNELELMSRGMKWNSKDNLKTAISYLASIKQCMDRLGDLEKTLGVFKVQNVTESWVVKVHNKLRKEPLLLGDLFKAINEMNKHIDNFNDNCWEMVRALSYAGDFVNWLREIADSDLRNLFNGVAEKQEKEETVGLLIEVKQFLVPLMNELKLFKESSATQMIIYKFLEQIRGIILMNDSLPDKISKCCSNSLALQNIYFSIFDRGEKTKEFIRDATTRGSYKFSRDKNHDKCVVKLSCKDKNGEIVSYDFSGIQDLQGQALLIAKQAASAFVLRLPVENGNSLEHGTDELMNFVQQVYVVNQIVKYASYLMELGHFSYRKWEKSVNSAEINSMLENLREDLQIWENDMKRAQDQHYYLTFYTARHILAFYDYFNYPVNQENREICEILLQFVSKKAKLLTSEQSIKIDTDKRDFYEVFCIIGKKLSEIFAQTSKCTKKIEFKLEPIISDVVYNGKLFVATCTNAYRVPNIVMSLYANHGSYPEPWQLLMCRVTTTAEELSIFIKRCFLAAKNGYQERLFCIAGLESLELELQYNLVNDVRNFQRTETDYYLALICCQENGIHHHILDQFSEYVHTTNGLNEDSMKNIYEKLCPKVFCVTSELSGQGKTEYVRQASFKVGLISRSLFIGDNVHFDELVSKLSEFKLKPIESLHLNVMPVNNPYDVNGLFFEFLTLGVISNKKGIVRLPKQHVYIEISSTHGQHLLDSIPIVQCLKRKHLRWNVNNLIVTNELNSQIQVVSHYLDAHDRGELDERDISFVGYNALKKPINAGRSRELIQKYFLDKNDKNAASYRFVEIFLNVFADQLIRLSSSSFFNIHNLRLMVADNRIRTTLLETLLEVSKDFATRSINTKAAQLQSTQNTSNDQLETIVQWDSTNHLLVFFLSQTPDSICALYRERSKVPLSVKRLLKSQEINDFMEPQKWWELEDYHTMPANKLLDKLELIARTSTGERKLPKYALSADNLLKMALILLRARANIPVVICGEAGCGKTSLISFLSTVVGVQFKVLSLHAGIREDQICEFIEKSTKDAVNGQIWLFFDEINTCNHIGLLADLIAHRILSGRIIHHNIRLFAACNPYRLRTKNASSVGLEKSYQEQSKLVYQVHPLPNQILDYVWDYGVLKAEEERIYLTPHQGSASSTSDGILKVFEKAERHQRASSKKFLVQSVVLLDEVGLAETSRFNPLKVLHSLLEPNYPEEGPIVSVIGISNWRLDNSKSSRALLVQRPKFDLEDLTMTATMLLDDRTNAIDDLKLKKLAEAYLNYEKNQKFKNFHGLRDYYALVKSLSGTELTMRSLELGLSRNFGGTDQTKVICEKYFGDVLKSFGKSKYYKYTPTPLLQLVNENLSRKDTRHLMIIGKSDSLVNILTYHMRSQQLDPIILCGSQFPDDDDSDYMCAVLSRIMMCVEAGRPLILTDLDVIYGSLYDLWNQNYITLRNHGDVKYFARVALGAYSNPMLQVHPDFKCILVMDESKLARADPPLLNRFEKQRLTFNDILTKRHMKLCEELSIWVRQISTLNGMEFQGVIKEFTEKDIFVRFDREETIQSLVFNQCTSDQDMDYVIILERCKERLMAIASSDGVIRARQSILAAQNPKEVAELNDIYFNNGLHDDIESCLRVLLGEKDNRENREAQLIIINTFSNINTDISTCLDSLVTCQVDKLSTFKTEAQLQDRIKHFWFDSDVELLVLQCDLLMINSGCIKLAKFIIEQIRTKYLEKKRKAEIDLPTKHACIILHIYRDQSEASVSFDFTCGWNLVTVGTLTRQEKSLPILLGKSIKDVMNLTLPFEEIFQQEYLVDEIPKHPRLIEAFKQKIFKWLDENTTANWQLKAVSEKKILYLHPSLSAALRMYIHSLVRNQIAKLIYALEKLSALKTLLIIECENNVGNLLEFWYQTFADNNVISTDTLTNPKPDHYRLVNGPYNLDFPFSYYLVDQINNCKKFYLEDIKILEEDKNNVNKVTGQLLNGVLTDNFRRFQNILSTSVLKHVPIKEAATLYSKDFLTIISSGDNFKLLDLLLRRRLGQKLILDPVRLHTYWWAKSNIIIAELQLAKLCPSIVKEINEDINDDFENLNKDLPDIVIRLMLDRLQIIRTDIKQFQQWQLDSPKVLSLCSKLLTDSFSSSFQLLRICNDLISKQIITFNNLKIIPTLIDYGQTFGVSDKTFVDYILKLIDKDVAMRQDFYLQILNNEPLESPVCLHLYHSLFSQAQPFPFTTFTILSIFRAEEKGYNGIFLAIIRNSNRTSPGLYIINKKLEMNQRDSQLLALCCDVLQNSFFAKMEISKLLELFQYAIQNLYATGAKQTALQLICSIALLKQFVNDLLTPATLDNAFTIPIKFNLTDSDGFIGRLNNLMRKSHPQVQSFKFYFLKILRDRGLSIKDLRQFRDCQQKTLPWLADLPWDNDDDSHLPFNPYILLREYEEIEYSIERNKFDELLCTISPANQVDLKIAFIGVISIRLYSVIATRRLDKNENKLKNSLRKNLDKMNTTPVYKEFAKKLLSNDHPLLKIQQTGECGRTMQTRKCPTKGCALMLGGQNHTSAPGQQRLNANQITTEDKKGYLVEQGTREHAKNVRKMTPISYRILHLFVHVLITASESSTTIFNNVNPVEYCLDHVIKDWEVLKALLNCNNENLALILHDILLSMAQDNSSLNSMLRTKEERTNWELYFTTKYIKNRVNNPNATALNLYSRLQRTKEDIKKKHCAFEAEINETMELDDAYHEERLPRLWRRIGSTRFDNFSAYYANNSESYPVIAIFFKYEKNLPHLKHLYHLVKFSHILTSRLSYRIKRDQALNMTFQEFIDSDENADKFNEEYDNFADSWNTIMPLIKRYQCHEIPANKPVMNLNCPIIYGLIDNKDEGLFLCAALEYLVDLQNRFLYEVSNIPPRACYSLKFLEQQEGINSDVNNPYNIRAVRLEDARQENFINYVWDPKLLEHSQCNLEIGSGKEIAYDLRKIEAELVQDLILNKTYLEPIEQDGHILEPFPYYMEMFQGSTTILHDIKEMIKQEPIPHNMLAHLTGNAPKFSSNSKRVEIMFSGNESYLLSSLELLLCFIKRTVSSDGNMTIKEYIQQWIKLSVLSENKELKKVLNIGLKLKHIIALYELVEEKVANIVMESVSSRYKSELTSQMESQILFACSFEDKNAKTERLIPVKAFTLALKRFVLRKLSVESIHEDHPLSVYLTEASIGCWPDDIDEDLILDTFPKSLLIKNAHAAYHFAKNRVETIETERKNVEKQSKLGCKIYGDEQE</sequence>
<keyword evidence="2" id="KW-1185">Reference proteome</keyword>
<comment type="caution">
    <text evidence="1">The sequence shown here is derived from an EMBL/GenBank/DDBJ whole genome shotgun (WGS) entry which is preliminary data.</text>
</comment>
<protein>
    <submittedName>
        <fullName evidence="1">10104_t:CDS:1</fullName>
    </submittedName>
</protein>
<gene>
    <name evidence="1" type="ORF">ACOLOM_LOCUS120</name>
</gene>
<evidence type="ECO:0000313" key="1">
    <source>
        <dbReference type="EMBL" id="CAG8439230.1"/>
    </source>
</evidence>
<reference evidence="1" key="1">
    <citation type="submission" date="2021-06" db="EMBL/GenBank/DDBJ databases">
        <authorList>
            <person name="Kallberg Y."/>
            <person name="Tangrot J."/>
            <person name="Rosling A."/>
        </authorList>
    </citation>
    <scope>NUCLEOTIDE SEQUENCE</scope>
    <source>
        <strain evidence="1">CL356</strain>
    </source>
</reference>
<name>A0ACA9JW32_9GLOM</name>
<dbReference type="EMBL" id="CAJVPT010000128">
    <property type="protein sequence ID" value="CAG8439230.1"/>
    <property type="molecule type" value="Genomic_DNA"/>
</dbReference>